<dbReference type="EMBL" id="SRRZ01000034">
    <property type="protein sequence ID" value="NQE34588.1"/>
    <property type="molecule type" value="Genomic_DNA"/>
</dbReference>
<dbReference type="PANTHER" id="PTHR43005:SF2">
    <property type="entry name" value="INTEGRAL MEMBRANE SUGAR TRANSPORT PROTEIN"/>
    <property type="match status" value="1"/>
</dbReference>
<comment type="similarity">
    <text evidence="7">Belongs to the binding-protein-dependent transport system permease family.</text>
</comment>
<dbReference type="Pfam" id="PF00528">
    <property type="entry name" value="BPD_transp_1"/>
    <property type="match status" value="1"/>
</dbReference>
<keyword evidence="6 7" id="KW-0472">Membrane</keyword>
<feature type="domain" description="ABC transmembrane type-1" evidence="9">
    <location>
        <begin position="85"/>
        <end position="296"/>
    </location>
</feature>
<feature type="transmembrane region" description="Helical" evidence="7">
    <location>
        <begin position="81"/>
        <end position="110"/>
    </location>
</feature>
<dbReference type="InterPro" id="IPR035906">
    <property type="entry name" value="MetI-like_sf"/>
</dbReference>
<feature type="transmembrane region" description="Helical" evidence="7">
    <location>
        <begin position="275"/>
        <end position="297"/>
    </location>
</feature>
<dbReference type="SUPFAM" id="SSF161098">
    <property type="entry name" value="MetI-like"/>
    <property type="match status" value="1"/>
</dbReference>
<dbReference type="InterPro" id="IPR000515">
    <property type="entry name" value="MetI-like"/>
</dbReference>
<dbReference type="RefSeq" id="WP_172187262.1">
    <property type="nucleotide sequence ID" value="NZ_CAWPPK010000246.1"/>
</dbReference>
<evidence type="ECO:0000256" key="1">
    <source>
        <dbReference type="ARBA" id="ARBA00004651"/>
    </source>
</evidence>
<dbReference type="CDD" id="cd06261">
    <property type="entry name" value="TM_PBP2"/>
    <property type="match status" value="1"/>
</dbReference>
<evidence type="ECO:0000256" key="7">
    <source>
        <dbReference type="RuleBase" id="RU363032"/>
    </source>
</evidence>
<evidence type="ECO:0000256" key="2">
    <source>
        <dbReference type="ARBA" id="ARBA00022448"/>
    </source>
</evidence>
<comment type="subcellular location">
    <subcellularLocation>
        <location evidence="1 7">Cell membrane</location>
        <topology evidence="1 7">Multi-pass membrane protein</topology>
    </subcellularLocation>
</comment>
<dbReference type="PROSITE" id="PS50928">
    <property type="entry name" value="ABC_TM1"/>
    <property type="match status" value="1"/>
</dbReference>
<proteinExistence type="inferred from homology"/>
<accession>A0ABX2CY68</accession>
<dbReference type="PANTHER" id="PTHR43005">
    <property type="entry name" value="BLR7065 PROTEIN"/>
    <property type="match status" value="1"/>
</dbReference>
<protein>
    <submittedName>
        <fullName evidence="10">Inner membrane ABC transporter permease protein YcjO</fullName>
    </submittedName>
</protein>
<sequence>MSSSVAVKHHRETPPAQQRSKRQASTLPLVAPSVIALLLWMIVPLVMTVWFSFQRYNLLNPDARKFIGIENFTFILSDPALWTSIGITIILVVSVLAITIGLGTLLAILFDQDFYGQGIARVLAISPFFVMPTVSALVWKNMLMHPVNGLFAQFTRGLGLGAIDWFADFPLLAIIIIVSWEWLPFALLILLTAIQSLDHDQLEAARMDGANALALFRFVMLPHLSRAIAVVAMIETIFFLTIFAEIFVTTGGGPGVATTNLAYYIFLRALLEFDVGGASAGGLIAVILANIAAIFLMRSVARNLDT</sequence>
<keyword evidence="3" id="KW-1003">Cell membrane</keyword>
<evidence type="ECO:0000256" key="3">
    <source>
        <dbReference type="ARBA" id="ARBA00022475"/>
    </source>
</evidence>
<keyword evidence="5 7" id="KW-1133">Transmembrane helix</keyword>
<dbReference type="Gene3D" id="1.10.3720.10">
    <property type="entry name" value="MetI-like"/>
    <property type="match status" value="1"/>
</dbReference>
<reference evidence="10 11" key="1">
    <citation type="journal article" date="2020" name="Sci. Rep.">
        <title>A novel cyanobacterial geosmin producer, revising GeoA distribution and dispersion patterns in Bacteria.</title>
        <authorList>
            <person name="Churro C."/>
            <person name="Semedo-Aguiar A.P."/>
            <person name="Silva A.D."/>
            <person name="Pereira-Leal J.B."/>
            <person name="Leite R.B."/>
        </authorList>
    </citation>
    <scope>NUCLEOTIDE SEQUENCE [LARGE SCALE GENOMIC DNA]</scope>
    <source>
        <strain evidence="10 11">IPMA8</strain>
    </source>
</reference>
<evidence type="ECO:0000259" key="9">
    <source>
        <dbReference type="PROSITE" id="PS50928"/>
    </source>
</evidence>
<keyword evidence="11" id="KW-1185">Reference proteome</keyword>
<keyword evidence="4 7" id="KW-0812">Transmembrane</keyword>
<evidence type="ECO:0000313" key="11">
    <source>
        <dbReference type="Proteomes" id="UP000702425"/>
    </source>
</evidence>
<feature type="transmembrane region" description="Helical" evidence="7">
    <location>
        <begin position="227"/>
        <end position="248"/>
    </location>
</feature>
<evidence type="ECO:0000256" key="4">
    <source>
        <dbReference type="ARBA" id="ARBA00022692"/>
    </source>
</evidence>
<evidence type="ECO:0000256" key="6">
    <source>
        <dbReference type="ARBA" id="ARBA00023136"/>
    </source>
</evidence>
<gene>
    <name evidence="10" type="primary">ycjO</name>
    <name evidence="10" type="ORF">E5S67_02315</name>
</gene>
<comment type="caution">
    <text evidence="10">The sequence shown here is derived from an EMBL/GenBank/DDBJ whole genome shotgun (WGS) entry which is preliminary data.</text>
</comment>
<feature type="transmembrane region" description="Helical" evidence="7">
    <location>
        <begin position="122"/>
        <end position="139"/>
    </location>
</feature>
<evidence type="ECO:0000256" key="8">
    <source>
        <dbReference type="SAM" id="MobiDB-lite"/>
    </source>
</evidence>
<organism evidence="10 11">
    <name type="scientific">Microcoleus asticus IPMA8</name>
    <dbReference type="NCBI Taxonomy" id="2563858"/>
    <lineage>
        <taxon>Bacteria</taxon>
        <taxon>Bacillati</taxon>
        <taxon>Cyanobacteriota</taxon>
        <taxon>Cyanophyceae</taxon>
        <taxon>Oscillatoriophycideae</taxon>
        <taxon>Oscillatoriales</taxon>
        <taxon>Microcoleaceae</taxon>
        <taxon>Microcoleus</taxon>
        <taxon>Microcoleus asticus</taxon>
    </lineage>
</organism>
<evidence type="ECO:0000313" key="10">
    <source>
        <dbReference type="EMBL" id="NQE34588.1"/>
    </source>
</evidence>
<feature type="transmembrane region" description="Helical" evidence="7">
    <location>
        <begin position="29"/>
        <end position="53"/>
    </location>
</feature>
<dbReference type="Proteomes" id="UP000702425">
    <property type="component" value="Unassembled WGS sequence"/>
</dbReference>
<feature type="region of interest" description="Disordered" evidence="8">
    <location>
        <begin position="1"/>
        <end position="21"/>
    </location>
</feature>
<name>A0ABX2CY68_9CYAN</name>
<keyword evidence="2 7" id="KW-0813">Transport</keyword>
<feature type="transmembrane region" description="Helical" evidence="7">
    <location>
        <begin position="169"/>
        <end position="191"/>
    </location>
</feature>
<evidence type="ECO:0000256" key="5">
    <source>
        <dbReference type="ARBA" id="ARBA00022989"/>
    </source>
</evidence>